<evidence type="ECO:0000313" key="9">
    <source>
        <dbReference type="EMBL" id="KIW69862.1"/>
    </source>
</evidence>
<dbReference type="InterPro" id="IPR007219">
    <property type="entry name" value="XnlR_reg_dom"/>
</dbReference>
<evidence type="ECO:0000256" key="3">
    <source>
        <dbReference type="ARBA" id="ARBA00023015"/>
    </source>
</evidence>
<feature type="compositionally biased region" description="Low complexity" evidence="7">
    <location>
        <begin position="735"/>
        <end position="749"/>
    </location>
</feature>
<dbReference type="PANTHER" id="PTHR46910:SF3">
    <property type="entry name" value="HALOTOLERANCE PROTEIN 9-RELATED"/>
    <property type="match status" value="1"/>
</dbReference>
<keyword evidence="2" id="KW-0479">Metal-binding</keyword>
<dbReference type="GO" id="GO:0000981">
    <property type="term" value="F:DNA-binding transcription factor activity, RNA polymerase II-specific"/>
    <property type="evidence" value="ECO:0007669"/>
    <property type="project" value="InterPro"/>
</dbReference>
<evidence type="ECO:0000259" key="8">
    <source>
        <dbReference type="PROSITE" id="PS50048"/>
    </source>
</evidence>
<evidence type="ECO:0000256" key="7">
    <source>
        <dbReference type="SAM" id="MobiDB-lite"/>
    </source>
</evidence>
<dbReference type="CDD" id="cd00067">
    <property type="entry name" value="GAL4"/>
    <property type="match status" value="1"/>
</dbReference>
<proteinExistence type="predicted"/>
<protein>
    <recommendedName>
        <fullName evidence="8">Zn(2)-C6 fungal-type domain-containing protein</fullName>
    </recommendedName>
</protein>
<dbReference type="PROSITE" id="PS00463">
    <property type="entry name" value="ZN2_CY6_FUNGAL_1"/>
    <property type="match status" value="1"/>
</dbReference>
<accession>A0A0D2E695</accession>
<feature type="region of interest" description="Disordered" evidence="7">
    <location>
        <begin position="530"/>
        <end position="644"/>
    </location>
</feature>
<evidence type="ECO:0000256" key="1">
    <source>
        <dbReference type="ARBA" id="ARBA00004123"/>
    </source>
</evidence>
<keyword evidence="6" id="KW-0539">Nucleus</keyword>
<feature type="compositionally biased region" description="Polar residues" evidence="7">
    <location>
        <begin position="624"/>
        <end position="634"/>
    </location>
</feature>
<keyword evidence="10" id="KW-1185">Reference proteome</keyword>
<reference evidence="9 10" key="1">
    <citation type="submission" date="2015-01" db="EMBL/GenBank/DDBJ databases">
        <title>The Genome Sequence of Capronia semiimmersa CBS27337.</title>
        <authorList>
            <consortium name="The Broad Institute Genomics Platform"/>
            <person name="Cuomo C."/>
            <person name="de Hoog S."/>
            <person name="Gorbushina A."/>
            <person name="Stielow B."/>
            <person name="Teixiera M."/>
            <person name="Abouelleil A."/>
            <person name="Chapman S.B."/>
            <person name="Priest M."/>
            <person name="Young S.K."/>
            <person name="Wortman J."/>
            <person name="Nusbaum C."/>
            <person name="Birren B."/>
        </authorList>
    </citation>
    <scope>NUCLEOTIDE SEQUENCE [LARGE SCALE GENOMIC DNA]</scope>
    <source>
        <strain evidence="9 10">CBS 27337</strain>
    </source>
</reference>
<keyword evidence="4" id="KW-0238">DNA-binding</keyword>
<organism evidence="9 10">
    <name type="scientific">Phialophora macrospora</name>
    <dbReference type="NCBI Taxonomy" id="1851006"/>
    <lineage>
        <taxon>Eukaryota</taxon>
        <taxon>Fungi</taxon>
        <taxon>Dikarya</taxon>
        <taxon>Ascomycota</taxon>
        <taxon>Pezizomycotina</taxon>
        <taxon>Eurotiomycetes</taxon>
        <taxon>Chaetothyriomycetidae</taxon>
        <taxon>Chaetothyriales</taxon>
        <taxon>Herpotrichiellaceae</taxon>
        <taxon>Phialophora</taxon>
    </lineage>
</organism>
<feature type="domain" description="Zn(2)-C6 fungal-type" evidence="8">
    <location>
        <begin position="41"/>
        <end position="72"/>
    </location>
</feature>
<evidence type="ECO:0000256" key="5">
    <source>
        <dbReference type="ARBA" id="ARBA00023163"/>
    </source>
</evidence>
<dbReference type="InterPro" id="IPR050987">
    <property type="entry name" value="AtrR-like"/>
</dbReference>
<dbReference type="SMART" id="SM00066">
    <property type="entry name" value="GAL4"/>
    <property type="match status" value="1"/>
</dbReference>
<dbReference type="SMART" id="SM00906">
    <property type="entry name" value="Fungal_trans"/>
    <property type="match status" value="1"/>
</dbReference>
<dbReference type="GO" id="GO:0006351">
    <property type="term" value="P:DNA-templated transcription"/>
    <property type="evidence" value="ECO:0007669"/>
    <property type="project" value="InterPro"/>
</dbReference>
<dbReference type="PANTHER" id="PTHR46910">
    <property type="entry name" value="TRANSCRIPTION FACTOR PDR1"/>
    <property type="match status" value="1"/>
</dbReference>
<dbReference type="Gene3D" id="4.10.240.10">
    <property type="entry name" value="Zn(2)-C6 fungal-type DNA-binding domain"/>
    <property type="match status" value="1"/>
</dbReference>
<gene>
    <name evidence="9" type="ORF">PV04_02185</name>
</gene>
<dbReference type="GO" id="GO:0005634">
    <property type="term" value="C:nucleus"/>
    <property type="evidence" value="ECO:0007669"/>
    <property type="project" value="UniProtKB-SubCell"/>
</dbReference>
<dbReference type="GO" id="GO:0008270">
    <property type="term" value="F:zinc ion binding"/>
    <property type="evidence" value="ECO:0007669"/>
    <property type="project" value="InterPro"/>
</dbReference>
<dbReference type="PROSITE" id="PS50048">
    <property type="entry name" value="ZN2_CY6_FUNGAL_2"/>
    <property type="match status" value="1"/>
</dbReference>
<dbReference type="SUPFAM" id="SSF57701">
    <property type="entry name" value="Zn2/Cys6 DNA-binding domain"/>
    <property type="match status" value="1"/>
</dbReference>
<evidence type="ECO:0000256" key="6">
    <source>
        <dbReference type="ARBA" id="ARBA00023242"/>
    </source>
</evidence>
<name>A0A0D2E695_9EURO</name>
<keyword evidence="5" id="KW-0804">Transcription</keyword>
<feature type="region of interest" description="Disordered" evidence="7">
    <location>
        <begin position="73"/>
        <end position="93"/>
    </location>
</feature>
<evidence type="ECO:0000256" key="4">
    <source>
        <dbReference type="ARBA" id="ARBA00023125"/>
    </source>
</evidence>
<feature type="region of interest" description="Disordered" evidence="7">
    <location>
        <begin position="1"/>
        <end position="55"/>
    </location>
</feature>
<evidence type="ECO:0000256" key="2">
    <source>
        <dbReference type="ARBA" id="ARBA00022723"/>
    </source>
</evidence>
<keyword evidence="3" id="KW-0805">Transcription regulation</keyword>
<sequence length="826" mass="90858">MSASPLLKHSPRSSPQQSPPRSPLLSSPRPSEIRASRRANSCKPCRDSKSKCSGGMPCTTCLSKRQKPRCYYLNPPTRRGEGDMRVKGSPSSSNRGWFYSSTARQEIVWPAEDTMAGLSHVVAGPHNDFCGMFSLARSVKEFKELFPAEGQSKHFIDSTEGVQVFGLESPRPEVVSASYPVVAGQTGLDLSSQLSPPLQRLYAKYCFVRDLLASGRSTQAWSAFGSLVRDAELFGLEEHANSASTWDSQPSRHLWWLIVELDTQLSFLLGRRPSIDPSHRVPMPMDLEPQLGGEGPKQNALDLTAYMMELLNHVPQNEEDGPTFWEDRETLLESELARLQQHRSGLPSLPRSGLPAATLSAVAQHHVDVQLVLMVLYCQILRSTSRGMSLSRRLQDLRKPAARSYYEDLLGSLRSTVEIFDYAYGLDATGTASNWPRCFGLFCAVSMLGIAKLRRESDLDSDKERIEMGSRIFKDLANTTQTSGLARSAAESLDKILKDIDELGQQPSGATATFTGSAPLDIAGTDISNVLQPSAPRTSRSARRVGSGTPALKRGKRPHSGEDDRRRKRVKSGEQPGASESSLQTPTWPVGQVDPYPQALSFDRAAPAPPQEPAASQGVEGQPFPQSGASSFTGQPGFFGTEYVPSHPDNLGEYHPSYHWVHPPMVYAPPLYDDWWQFQFQSEGNMALDGSVQPMFYDLHPPLALPADTWTLETPAPYDGRVFGSEQQGGDGQTRRQSASRSRIPSPASDQPQLSRRSSQMMIETTVMKAAHNPAEEQSSHGHYYDGTMANEGSMEHLQDQVAIPDMVTTGPLRADGQGQRWAWAS</sequence>
<dbReference type="InterPro" id="IPR036864">
    <property type="entry name" value="Zn2-C6_fun-type_DNA-bd_sf"/>
</dbReference>
<dbReference type="InterPro" id="IPR001138">
    <property type="entry name" value="Zn2Cys6_DnaBD"/>
</dbReference>
<evidence type="ECO:0000313" key="10">
    <source>
        <dbReference type="Proteomes" id="UP000054266"/>
    </source>
</evidence>
<feature type="region of interest" description="Disordered" evidence="7">
    <location>
        <begin position="716"/>
        <end position="758"/>
    </location>
</feature>
<dbReference type="HOGENOM" id="CLU_012076_0_0_1"/>
<comment type="subcellular location">
    <subcellularLocation>
        <location evidence="1">Nucleus</location>
    </subcellularLocation>
</comment>
<dbReference type="AlphaFoldDB" id="A0A0D2E695"/>
<dbReference type="CDD" id="cd12148">
    <property type="entry name" value="fungal_TF_MHR"/>
    <property type="match status" value="1"/>
</dbReference>
<dbReference type="Proteomes" id="UP000054266">
    <property type="component" value="Unassembled WGS sequence"/>
</dbReference>
<feature type="compositionally biased region" description="Polar residues" evidence="7">
    <location>
        <begin position="578"/>
        <end position="587"/>
    </location>
</feature>
<dbReference type="GO" id="GO:0003677">
    <property type="term" value="F:DNA binding"/>
    <property type="evidence" value="ECO:0007669"/>
    <property type="project" value="UniProtKB-KW"/>
</dbReference>
<dbReference type="EMBL" id="KN846957">
    <property type="protein sequence ID" value="KIW69862.1"/>
    <property type="molecule type" value="Genomic_DNA"/>
</dbReference>